<dbReference type="RefSeq" id="WP_085796102.1">
    <property type="nucleotide sequence ID" value="NZ_FWFO01000001.1"/>
</dbReference>
<evidence type="ECO:0000313" key="3">
    <source>
        <dbReference type="EMBL" id="SLN48220.1"/>
    </source>
</evidence>
<dbReference type="AlphaFoldDB" id="A0A1Y5SYR9"/>
<dbReference type="EMBL" id="FWFO01000001">
    <property type="protein sequence ID" value="SLN48220.1"/>
    <property type="molecule type" value="Genomic_DNA"/>
</dbReference>
<keyword evidence="1" id="KW-0472">Membrane</keyword>
<keyword evidence="4" id="KW-1185">Reference proteome</keyword>
<dbReference type="OrthoDB" id="7522752at2"/>
<dbReference type="Pfam" id="PF13400">
    <property type="entry name" value="Tad"/>
    <property type="match status" value="1"/>
</dbReference>
<keyword evidence="1" id="KW-0812">Transmembrane</keyword>
<gene>
    <name evidence="3" type="ORF">TRL7639_02653</name>
</gene>
<dbReference type="InterPro" id="IPR036465">
    <property type="entry name" value="vWFA_dom_sf"/>
</dbReference>
<dbReference type="Proteomes" id="UP000193077">
    <property type="component" value="Unassembled WGS sequence"/>
</dbReference>
<evidence type="ECO:0000313" key="4">
    <source>
        <dbReference type="Proteomes" id="UP000193077"/>
    </source>
</evidence>
<keyword evidence="1" id="KW-1133">Transmembrane helix</keyword>
<feature type="transmembrane region" description="Helical" evidence="1">
    <location>
        <begin position="33"/>
        <end position="56"/>
    </location>
</feature>
<evidence type="ECO:0000256" key="1">
    <source>
        <dbReference type="SAM" id="Phobius"/>
    </source>
</evidence>
<evidence type="ECO:0000259" key="2">
    <source>
        <dbReference type="Pfam" id="PF13400"/>
    </source>
</evidence>
<dbReference type="Gene3D" id="3.40.50.410">
    <property type="entry name" value="von Willebrand factor, type A domain"/>
    <property type="match status" value="1"/>
</dbReference>
<dbReference type="SUPFAM" id="SSF53300">
    <property type="entry name" value="vWA-like"/>
    <property type="match status" value="1"/>
</dbReference>
<feature type="domain" description="Putative Flp pilus-assembly TadG-like N-terminal" evidence="2">
    <location>
        <begin position="32"/>
        <end position="77"/>
    </location>
</feature>
<sequence length="565" mass="63091">MFTDAGKKAGPLSVASRTLSHRAQRFAADESGVIAIFVLFLFVIMLAVGGIGIDVMRYERDRAKLQYTMDRAVLAAADLDQSLEPEAVVREYLEKADLLQFLTSVTVSEGLGFRNVKATAESEFPTQFMHMTGVDTLSAPAASTAEESIGGVEISMVLDVSGSMNSNNRLPNLKVAARDFVDQMVDNTEDGKLSISIIPYATQVSIPDNLMAEFNATGENAHSNCLNFRSSDFSTTTLNENAAHPRTMHFDTFTSSGSSRSDGRPYGDLVKFPVCEADSRREIMLLQKDRDTLKNFITALTARGNTSIDVGMKWGTAFLDHSMNDVVTNLIANGDIPNDFSARPHQYSDGETLKVIVLMTDGQNTSQYYLRDQYRQGDSNIWWNAEEEKYSVYRPATNRYYWPHNREWEDHPYGNGTYTETRCTGTLYYGNCYYGSWVTETITEPGSAERLTYPQLWEQTSLQYNLSKHYYPWMNDSQARDEWYYGVRSYVGSSTKNTRTQAICDAAKAQNVIVYTIGFEAPSGGLSVLKNCASSDSHFYDVDGLEISDAFASIASSIRKLRLTQ</sequence>
<organism evidence="3 4">
    <name type="scientific">Falsiruegeria litorea R37</name>
    <dbReference type="NCBI Taxonomy" id="1200284"/>
    <lineage>
        <taxon>Bacteria</taxon>
        <taxon>Pseudomonadati</taxon>
        <taxon>Pseudomonadota</taxon>
        <taxon>Alphaproteobacteria</taxon>
        <taxon>Rhodobacterales</taxon>
        <taxon>Roseobacteraceae</taxon>
        <taxon>Falsiruegeria</taxon>
    </lineage>
</organism>
<accession>A0A1Y5SYR9</accession>
<proteinExistence type="predicted"/>
<name>A0A1Y5SYR9_9RHOB</name>
<protein>
    <submittedName>
        <fullName evidence="3">von Willebrand factor type A domain protein</fullName>
    </submittedName>
</protein>
<dbReference type="InterPro" id="IPR028087">
    <property type="entry name" value="Tad_N"/>
</dbReference>
<reference evidence="3 4" key="1">
    <citation type="submission" date="2017-03" db="EMBL/GenBank/DDBJ databases">
        <authorList>
            <person name="Afonso C.L."/>
            <person name="Miller P.J."/>
            <person name="Scott M.A."/>
            <person name="Spackman E."/>
            <person name="Goraichik I."/>
            <person name="Dimitrov K.M."/>
            <person name="Suarez D.L."/>
            <person name="Swayne D.E."/>
        </authorList>
    </citation>
    <scope>NUCLEOTIDE SEQUENCE [LARGE SCALE GENOMIC DNA]</scope>
    <source>
        <strain evidence="3 4">CECT 7639</strain>
    </source>
</reference>